<dbReference type="PANTHER" id="PTHR33751:SF9">
    <property type="entry name" value="CYTOCHROME C4"/>
    <property type="match status" value="1"/>
</dbReference>
<dbReference type="PANTHER" id="PTHR33751">
    <property type="entry name" value="CBB3-TYPE CYTOCHROME C OXIDASE SUBUNIT FIXP"/>
    <property type="match status" value="1"/>
</dbReference>
<dbReference type="GO" id="GO:0042597">
    <property type="term" value="C:periplasmic space"/>
    <property type="evidence" value="ECO:0007669"/>
    <property type="project" value="UniProtKB-SubCell"/>
</dbReference>
<dbReference type="SUPFAM" id="SSF46626">
    <property type="entry name" value="Cytochrome c"/>
    <property type="match status" value="2"/>
</dbReference>
<feature type="binding site" description="covalent" evidence="8">
    <location>
        <position position="40"/>
    </location>
    <ligand>
        <name>heme c</name>
        <dbReference type="ChEBI" id="CHEBI:61717"/>
        <label>1</label>
    </ligand>
</feature>
<dbReference type="GO" id="GO:0005506">
    <property type="term" value="F:iron ion binding"/>
    <property type="evidence" value="ECO:0007669"/>
    <property type="project" value="InterPro"/>
</dbReference>
<evidence type="ECO:0000256" key="9">
    <source>
        <dbReference type="PIRSR" id="PIRSR000005-2"/>
    </source>
</evidence>
<dbReference type="PROSITE" id="PS51007">
    <property type="entry name" value="CYTC"/>
    <property type="match status" value="2"/>
</dbReference>
<keyword evidence="10" id="KW-0732">Signal</keyword>
<keyword evidence="4 9" id="KW-0479">Metal-binding</keyword>
<feature type="binding site" description="axial binding residue" evidence="9">
    <location>
        <position position="41"/>
    </location>
    <ligand>
        <name>heme c</name>
        <dbReference type="ChEBI" id="CHEBI:61717"/>
        <label>1</label>
    </ligand>
    <ligandPart>
        <name>Fe</name>
        <dbReference type="ChEBI" id="CHEBI:18248"/>
    </ligandPart>
</feature>
<evidence type="ECO:0000256" key="2">
    <source>
        <dbReference type="ARBA" id="ARBA00022448"/>
    </source>
</evidence>
<dbReference type="GO" id="GO:0020037">
    <property type="term" value="F:heme binding"/>
    <property type="evidence" value="ECO:0007669"/>
    <property type="project" value="InterPro"/>
</dbReference>
<keyword evidence="7 9" id="KW-0408">Iron</keyword>
<feature type="signal peptide" evidence="10">
    <location>
        <begin position="1"/>
        <end position="19"/>
    </location>
</feature>
<sequence length="208" mass="22144">MIKRSLLLPLLLVAGGLQAQEQAPDLDKAKQIAETICAACHAADGNSQLPANPKLAGQIPEYLYKQLREFKAHDGKKPVRDNAVMSAMAATLEDGDMKALAHYFSSQTQKPEPAKSLATIEAGQKIWRAGIAAKGVPACAACHGPAGGGLPAQYPKLSGQFAEYTEAQLKGFRDGVRTNDPSRMMQMIALKLTDAEIKAVADYAAGLR</sequence>
<evidence type="ECO:0000313" key="12">
    <source>
        <dbReference type="EMBL" id="TDN47565.1"/>
    </source>
</evidence>
<feature type="chain" id="PRO_5020242228" evidence="10">
    <location>
        <begin position="20"/>
        <end position="208"/>
    </location>
</feature>
<reference evidence="12 13" key="1">
    <citation type="submission" date="2019-03" db="EMBL/GenBank/DDBJ databases">
        <title>Genomic Encyclopedia of Type Strains, Phase IV (KMG-IV): sequencing the most valuable type-strain genomes for metagenomic binning, comparative biology and taxonomic classification.</title>
        <authorList>
            <person name="Goeker M."/>
        </authorList>
    </citation>
    <scope>NUCLEOTIDE SEQUENCE [LARGE SCALE GENOMIC DNA]</scope>
    <source>
        <strain evidence="12 13">DSM 12121</strain>
    </source>
</reference>
<evidence type="ECO:0000256" key="4">
    <source>
        <dbReference type="ARBA" id="ARBA00022723"/>
    </source>
</evidence>
<dbReference type="InterPro" id="IPR050597">
    <property type="entry name" value="Cytochrome_c_Oxidase_Subunit"/>
</dbReference>
<keyword evidence="2" id="KW-0813">Transport</keyword>
<accession>A0A4R6DR48</accession>
<gene>
    <name evidence="12" type="ORF">C7389_11975</name>
</gene>
<evidence type="ECO:0000256" key="5">
    <source>
        <dbReference type="ARBA" id="ARBA00022764"/>
    </source>
</evidence>
<feature type="binding site" description="covalent" evidence="8">
    <location>
        <position position="37"/>
    </location>
    <ligand>
        <name>heme c</name>
        <dbReference type="ChEBI" id="CHEBI:61717"/>
        <label>1</label>
    </ligand>
</feature>
<dbReference type="Proteomes" id="UP000295129">
    <property type="component" value="Unassembled WGS sequence"/>
</dbReference>
<keyword evidence="6" id="KW-0249">Electron transport</keyword>
<feature type="domain" description="Cytochrome c" evidence="11">
    <location>
        <begin position="24"/>
        <end position="108"/>
    </location>
</feature>
<evidence type="ECO:0000256" key="10">
    <source>
        <dbReference type="SAM" id="SignalP"/>
    </source>
</evidence>
<dbReference type="GO" id="GO:0009055">
    <property type="term" value="F:electron transfer activity"/>
    <property type="evidence" value="ECO:0007669"/>
    <property type="project" value="InterPro"/>
</dbReference>
<organism evidence="12 13">
    <name type="scientific">Azoarcus indigens</name>
    <dbReference type="NCBI Taxonomy" id="29545"/>
    <lineage>
        <taxon>Bacteria</taxon>
        <taxon>Pseudomonadati</taxon>
        <taxon>Pseudomonadota</taxon>
        <taxon>Betaproteobacteria</taxon>
        <taxon>Rhodocyclales</taxon>
        <taxon>Zoogloeaceae</taxon>
        <taxon>Azoarcus</taxon>
    </lineage>
</organism>
<feature type="binding site" description="axial binding residue" evidence="9">
    <location>
        <position position="143"/>
    </location>
    <ligand>
        <name>heme c</name>
        <dbReference type="ChEBI" id="CHEBI:61717"/>
        <label>2</label>
    </ligand>
    <ligandPart>
        <name>Fe</name>
        <dbReference type="ChEBI" id="CHEBI:18248"/>
    </ligandPart>
</feature>
<evidence type="ECO:0000313" key="13">
    <source>
        <dbReference type="Proteomes" id="UP000295129"/>
    </source>
</evidence>
<evidence type="ECO:0000256" key="8">
    <source>
        <dbReference type="PIRSR" id="PIRSR000005-1"/>
    </source>
</evidence>
<evidence type="ECO:0000256" key="7">
    <source>
        <dbReference type="ARBA" id="ARBA00023004"/>
    </source>
</evidence>
<keyword evidence="5" id="KW-0574">Periplasm</keyword>
<dbReference type="InterPro" id="IPR009056">
    <property type="entry name" value="Cyt_c-like_dom"/>
</dbReference>
<feature type="binding site" description="covalent" evidence="8">
    <location>
        <position position="142"/>
    </location>
    <ligand>
        <name>heme c</name>
        <dbReference type="ChEBI" id="CHEBI:61717"/>
        <label>2</label>
    </ligand>
</feature>
<comment type="subcellular location">
    <subcellularLocation>
        <location evidence="1">Periplasm</location>
    </subcellularLocation>
</comment>
<dbReference type="OrthoDB" id="9773456at2"/>
<proteinExistence type="predicted"/>
<dbReference type="InterPro" id="IPR036909">
    <property type="entry name" value="Cyt_c-like_dom_sf"/>
</dbReference>
<dbReference type="Pfam" id="PF00034">
    <property type="entry name" value="Cytochrom_C"/>
    <property type="match status" value="2"/>
</dbReference>
<dbReference type="Gene3D" id="1.10.760.10">
    <property type="entry name" value="Cytochrome c-like domain"/>
    <property type="match status" value="2"/>
</dbReference>
<dbReference type="PIRSF" id="PIRSF000005">
    <property type="entry name" value="Cytochrome_c4"/>
    <property type="match status" value="1"/>
</dbReference>
<comment type="caution">
    <text evidence="12">The sequence shown here is derived from an EMBL/GenBank/DDBJ whole genome shotgun (WGS) entry which is preliminary data.</text>
</comment>
<feature type="binding site" description="axial binding residue" evidence="9">
    <location>
        <position position="85"/>
    </location>
    <ligand>
        <name>heme c</name>
        <dbReference type="ChEBI" id="CHEBI:61717"/>
        <label>1</label>
    </ligand>
    <ligandPart>
        <name>Fe</name>
        <dbReference type="ChEBI" id="CHEBI:18248"/>
    </ligandPart>
</feature>
<evidence type="ECO:0000259" key="11">
    <source>
        <dbReference type="PROSITE" id="PS51007"/>
    </source>
</evidence>
<evidence type="ECO:0000256" key="3">
    <source>
        <dbReference type="ARBA" id="ARBA00022617"/>
    </source>
</evidence>
<feature type="domain" description="Cytochrome c" evidence="11">
    <location>
        <begin position="118"/>
        <end position="208"/>
    </location>
</feature>
<protein>
    <submittedName>
        <fullName evidence="12">Cytochrome c553</fullName>
    </submittedName>
</protein>
<name>A0A4R6DR48_9RHOO</name>
<dbReference type="RefSeq" id="WP_133594138.1">
    <property type="nucleotide sequence ID" value="NZ_SNVV01000019.1"/>
</dbReference>
<evidence type="ECO:0000256" key="6">
    <source>
        <dbReference type="ARBA" id="ARBA00022982"/>
    </source>
</evidence>
<keyword evidence="3 8" id="KW-0349">Heme</keyword>
<feature type="binding site" description="axial binding residue" evidence="9">
    <location>
        <position position="185"/>
    </location>
    <ligand>
        <name>heme c</name>
        <dbReference type="ChEBI" id="CHEBI:61717"/>
        <label>2</label>
    </ligand>
    <ligandPart>
        <name>Fe</name>
        <dbReference type="ChEBI" id="CHEBI:18248"/>
    </ligandPart>
</feature>
<dbReference type="InterPro" id="IPR024167">
    <property type="entry name" value="Cytochrome_c4-like"/>
</dbReference>
<dbReference type="EMBL" id="SNVV01000019">
    <property type="protein sequence ID" value="TDN47565.1"/>
    <property type="molecule type" value="Genomic_DNA"/>
</dbReference>
<dbReference type="AlphaFoldDB" id="A0A4R6DR48"/>
<comment type="PTM">
    <text evidence="8">Binds 2 heme c groups covalently per subunit.</text>
</comment>
<keyword evidence="13" id="KW-1185">Reference proteome</keyword>
<evidence type="ECO:0000256" key="1">
    <source>
        <dbReference type="ARBA" id="ARBA00004418"/>
    </source>
</evidence>
<feature type="binding site" description="covalent" evidence="8">
    <location>
        <position position="139"/>
    </location>
    <ligand>
        <name>heme c</name>
        <dbReference type="ChEBI" id="CHEBI:61717"/>
        <label>2</label>
    </ligand>
</feature>